<accession>A0A850QEI0</accession>
<evidence type="ECO:0000313" key="2">
    <source>
        <dbReference type="EMBL" id="NVO77718.1"/>
    </source>
</evidence>
<dbReference type="Proteomes" id="UP000588051">
    <property type="component" value="Unassembled WGS sequence"/>
</dbReference>
<dbReference type="RefSeq" id="WP_176802991.1">
    <property type="nucleotide sequence ID" value="NZ_JABXYJ010000004.1"/>
</dbReference>
<feature type="transmembrane region" description="Helical" evidence="1">
    <location>
        <begin position="35"/>
        <end position="55"/>
    </location>
</feature>
<keyword evidence="1" id="KW-0812">Transmembrane</keyword>
<name>A0A850QEI0_9BURK</name>
<dbReference type="EMBL" id="JABXYJ010000004">
    <property type="protein sequence ID" value="NVO77718.1"/>
    <property type="molecule type" value="Genomic_DNA"/>
</dbReference>
<keyword evidence="1" id="KW-1133">Transmembrane helix</keyword>
<dbReference type="AlphaFoldDB" id="A0A850QEI0"/>
<reference evidence="2 3" key="1">
    <citation type="submission" date="2020-06" db="EMBL/GenBank/DDBJ databases">
        <authorList>
            <person name="Qiu C."/>
            <person name="Liu Z."/>
        </authorList>
    </citation>
    <scope>NUCLEOTIDE SEQUENCE [LARGE SCALE GENOMIC DNA]</scope>
    <source>
        <strain evidence="2 3">EM 1</strain>
    </source>
</reference>
<evidence type="ECO:0000256" key="1">
    <source>
        <dbReference type="SAM" id="Phobius"/>
    </source>
</evidence>
<comment type="caution">
    <text evidence="2">The sequence shown here is derived from an EMBL/GenBank/DDBJ whole genome shotgun (WGS) entry which is preliminary data.</text>
</comment>
<keyword evidence="1" id="KW-0472">Membrane</keyword>
<organism evidence="2 3">
    <name type="scientific">Undibacterium oligocarboniphilum</name>
    <dbReference type="NCBI Taxonomy" id="666702"/>
    <lineage>
        <taxon>Bacteria</taxon>
        <taxon>Pseudomonadati</taxon>
        <taxon>Pseudomonadota</taxon>
        <taxon>Betaproteobacteria</taxon>
        <taxon>Burkholderiales</taxon>
        <taxon>Oxalobacteraceae</taxon>
        <taxon>Undibacterium</taxon>
    </lineage>
</organism>
<proteinExistence type="predicted"/>
<protein>
    <submittedName>
        <fullName evidence="2">Uncharacterized protein</fullName>
    </submittedName>
</protein>
<keyword evidence="3" id="KW-1185">Reference proteome</keyword>
<evidence type="ECO:0000313" key="3">
    <source>
        <dbReference type="Proteomes" id="UP000588051"/>
    </source>
</evidence>
<gene>
    <name evidence="2" type="ORF">HV832_07725</name>
</gene>
<sequence length="105" mass="11239">MNFLNIAFPATSALPVAEAAISTMIASFRPLLGLGVLTTMLVVFKPLLAGMLRALKLAVFPNKTREEKSALRNLRSMLAVRNIANDLDSTSPNMAAELRALAARG</sequence>